<dbReference type="PANTHER" id="PTHR23317:SF65">
    <property type="entry name" value="DEDICATOR OF CYTOKINESIS PROTEIN 6"/>
    <property type="match status" value="1"/>
</dbReference>
<keyword evidence="5" id="KW-1185">Reference proteome</keyword>
<dbReference type="InterPro" id="IPR027007">
    <property type="entry name" value="C2_DOCK-type_domain"/>
</dbReference>
<comment type="similarity">
    <text evidence="1">Belongs to the DOCK family.</text>
</comment>
<dbReference type="GO" id="GO:0005829">
    <property type="term" value="C:cytosol"/>
    <property type="evidence" value="ECO:0007669"/>
    <property type="project" value="TreeGrafter"/>
</dbReference>
<organism evidence="4 5">
    <name type="scientific">Salmo trutta</name>
    <name type="common">Brown trout</name>
    <dbReference type="NCBI Taxonomy" id="8032"/>
    <lineage>
        <taxon>Eukaryota</taxon>
        <taxon>Metazoa</taxon>
        <taxon>Chordata</taxon>
        <taxon>Craniata</taxon>
        <taxon>Vertebrata</taxon>
        <taxon>Euteleostomi</taxon>
        <taxon>Actinopterygii</taxon>
        <taxon>Neopterygii</taxon>
        <taxon>Teleostei</taxon>
        <taxon>Protacanthopterygii</taxon>
        <taxon>Salmoniformes</taxon>
        <taxon>Salmonidae</taxon>
        <taxon>Salmoninae</taxon>
        <taxon>Salmo</taxon>
    </lineage>
</organism>
<dbReference type="PANTHER" id="PTHR23317">
    <property type="entry name" value="DEDICATOR OF CYTOKINESIS DOCK"/>
    <property type="match status" value="1"/>
</dbReference>
<dbReference type="GO" id="GO:0005085">
    <property type="term" value="F:guanyl-nucleotide exchange factor activity"/>
    <property type="evidence" value="ECO:0007669"/>
    <property type="project" value="InterPro"/>
</dbReference>
<feature type="region of interest" description="Disordered" evidence="2">
    <location>
        <begin position="334"/>
        <end position="358"/>
    </location>
</feature>
<feature type="region of interest" description="Disordered" evidence="2">
    <location>
        <begin position="560"/>
        <end position="579"/>
    </location>
</feature>
<gene>
    <name evidence="4" type="primary">DOCK6</name>
    <name evidence="4" type="synonym">LOC115171232</name>
</gene>
<dbReference type="AlphaFoldDB" id="A0A673YNK1"/>
<dbReference type="Gene3D" id="2.60.40.150">
    <property type="entry name" value="C2 domain"/>
    <property type="match status" value="1"/>
</dbReference>
<dbReference type="InterPro" id="IPR037808">
    <property type="entry name" value="C2_Dock-C"/>
</dbReference>
<name>A0A673YNK1_SALTR</name>
<protein>
    <submittedName>
        <fullName evidence="4">Dedicator of cytokinesis 6</fullName>
    </submittedName>
</protein>
<evidence type="ECO:0000259" key="3">
    <source>
        <dbReference type="PROSITE" id="PS51650"/>
    </source>
</evidence>
<dbReference type="InterPro" id="IPR026791">
    <property type="entry name" value="DOCK"/>
</dbReference>
<reference evidence="4" key="1">
    <citation type="submission" date="2025-08" db="UniProtKB">
        <authorList>
            <consortium name="Ensembl"/>
        </authorList>
    </citation>
    <scope>IDENTIFICATION</scope>
</reference>
<dbReference type="Pfam" id="PF14429">
    <property type="entry name" value="DOCK-C2"/>
    <property type="match status" value="1"/>
</dbReference>
<dbReference type="GO" id="GO:0007264">
    <property type="term" value="P:small GTPase-mediated signal transduction"/>
    <property type="evidence" value="ECO:0007669"/>
    <property type="project" value="InterPro"/>
</dbReference>
<reference evidence="4" key="2">
    <citation type="submission" date="2025-09" db="UniProtKB">
        <authorList>
            <consortium name="Ensembl"/>
        </authorList>
    </citation>
    <scope>IDENTIFICATION</scope>
</reference>
<sequence length="949" mass="105734">FCFCSRNVSLNFSSRQGSVRNIAVKVQFMAGEDLSLAMPVIFGKSSCAEFFTEAYSPVIYHDKSPEFYEEVKMKIPANLTDNHHLLFTFYHISCQPKQNTPLETPVGYTWIPLMQHGRLRTGSFSLPVSVEKPPPSYSVLTPDVQLPGMKWVDNHKQVFNVEVTAASSVHTQDPHLDKFFTLCYVLEEYSFPFRLKDCIISEANVEGELKASMTGLRGALLDTCVRFLHQLLSKLILLIVHPPVIAGQIVNLGRAAFEAMSLLVNQIHKNLEGNQDQHGRNNLLASYIHYCFHLPTSEPCPPLPPDPGGATPAYELPIQYATLSRATARPSTLHLARSKSISNSNPDLASTPTSPDEEVQRIISSKVSSTSNTNQMASDRGCNRMSAFVDSATFCSAPTRQIVKKLLHEELALQWVVSTSTVREAALQQAWFFFQLMTKSMSHHLFLSSRIDLPRRQRFPDRFVDDIAALVGAISADVAGRYHKDVELVERLNSSLAFFLNDLLSLMDRGFVFNLIRSYYKQVRAPQNPSSLTALRMDFTRILCSHEHYVTLNLPCSTLSPPASPSPSTSSTTSQGSAFSSMHQDQGVASMFELSVPFRQQHFLSGLLLTELSLILEPDGEGVFFLHKKAISAVHSLMSSHDADPRYTDPQVRTHIAQLYLPLIPIVMDTLPQLHDFTDTSQARGRHAPAMQDDGDPDNGTISQSVAMAIAGSPLPRSSLSQAGRQCSSLSAECSRTLLVSFLWVLKNADAALLESWVSDLSVMQINRLLDLLHLSVSCFEYKGKKALERINSLTFKKSQDMKARLEEAILGTIGARQEMVRRCRGTKRSPYGNENVRWRKNVTHWRQNTDRVDKTKAETEQESVVDGNLATEASLVVLDTLEIIVKTVLVSELKESVLGGVLRVLLHSMAGSQSALFLQHCFTTQRGLVFKVCVCPYVTHTKLRVCVD</sequence>
<dbReference type="GeneTree" id="ENSGT00940000159313"/>
<dbReference type="InterPro" id="IPR035892">
    <property type="entry name" value="C2_domain_sf"/>
</dbReference>
<feature type="domain" description="C2 DOCK-type" evidence="3">
    <location>
        <begin position="1"/>
        <end position="166"/>
    </location>
</feature>
<dbReference type="PROSITE" id="PS51650">
    <property type="entry name" value="C2_DOCK"/>
    <property type="match status" value="1"/>
</dbReference>
<evidence type="ECO:0000256" key="1">
    <source>
        <dbReference type="PROSITE-ProRule" id="PRU00983"/>
    </source>
</evidence>
<evidence type="ECO:0000313" key="4">
    <source>
        <dbReference type="Ensembl" id="ENSSTUP00000036263.1"/>
    </source>
</evidence>
<proteinExistence type="inferred from homology"/>
<feature type="compositionally biased region" description="Polar residues" evidence="2">
    <location>
        <begin position="339"/>
        <end position="354"/>
    </location>
</feature>
<dbReference type="CDD" id="cd08696">
    <property type="entry name" value="C2_Dock-C"/>
    <property type="match status" value="1"/>
</dbReference>
<evidence type="ECO:0000256" key="2">
    <source>
        <dbReference type="SAM" id="MobiDB-lite"/>
    </source>
</evidence>
<accession>A0A673YNK1</accession>
<dbReference type="Ensembl" id="ENSSTUT00000037901.1">
    <property type="protein sequence ID" value="ENSSTUP00000036263.1"/>
    <property type="gene ID" value="ENSSTUG00000013593.1"/>
</dbReference>
<dbReference type="Proteomes" id="UP000472277">
    <property type="component" value="Chromosome 32"/>
</dbReference>
<evidence type="ECO:0000313" key="5">
    <source>
        <dbReference type="Proteomes" id="UP000472277"/>
    </source>
</evidence>